<evidence type="ECO:0000259" key="1">
    <source>
        <dbReference type="Pfam" id="PF21553"/>
    </source>
</evidence>
<protein>
    <submittedName>
        <fullName evidence="2">Methionyl-tRNA formyltransferase</fullName>
    </submittedName>
</protein>
<feature type="domain" description="Methionyl-tRNA formyltransferase-like C-terminal" evidence="1">
    <location>
        <begin position="164"/>
        <end position="220"/>
    </location>
</feature>
<dbReference type="InterPro" id="IPR011034">
    <property type="entry name" value="Formyl_transferase-like_C_sf"/>
</dbReference>
<dbReference type="SUPFAM" id="SSF50486">
    <property type="entry name" value="FMT C-terminal domain-like"/>
    <property type="match status" value="1"/>
</dbReference>
<evidence type="ECO:0000313" key="3">
    <source>
        <dbReference type="Proteomes" id="UP000190064"/>
    </source>
</evidence>
<proteinExistence type="predicted"/>
<dbReference type="Gene3D" id="3.10.25.20">
    <property type="match status" value="1"/>
</dbReference>
<dbReference type="RefSeq" id="WP_077243023.1">
    <property type="nucleotide sequence ID" value="NZ_FXTS01000001.1"/>
</dbReference>
<dbReference type="AlphaFoldDB" id="A0A1T1HFK2"/>
<gene>
    <name evidence="2" type="ORF">BTA35_0203575</name>
</gene>
<reference evidence="2" key="1">
    <citation type="submission" date="2017-02" db="EMBL/GenBank/DDBJ databases">
        <title>Draft Genome Sequence of the Salt Water Bacterium Oceanospirillum linum ATCC 11336.</title>
        <authorList>
            <person name="Trachtenberg A.M."/>
            <person name="Carney J.G."/>
            <person name="Linnane J.D."/>
            <person name="Rheaume B.A."/>
            <person name="Pitts N.L."/>
            <person name="Mykles D.L."/>
            <person name="Maclea K.S."/>
        </authorList>
    </citation>
    <scope>NUCLEOTIDE SEQUENCE [LARGE SCALE GENOMIC DNA]</scope>
    <source>
        <strain evidence="2">ATCC 11336</strain>
    </source>
</reference>
<keyword evidence="3" id="KW-1185">Reference proteome</keyword>
<dbReference type="Proteomes" id="UP000190064">
    <property type="component" value="Unassembled WGS sequence"/>
</dbReference>
<accession>A0A1T1HFK2</accession>
<dbReference type="CDD" id="cd08821">
    <property type="entry name" value="FMT_core_like_1"/>
    <property type="match status" value="1"/>
</dbReference>
<dbReference type="InterPro" id="IPR036477">
    <property type="entry name" value="Formyl_transf_N_sf"/>
</dbReference>
<dbReference type="InterPro" id="IPR049355">
    <property type="entry name" value="Formyl_trans-like_C"/>
</dbReference>
<comment type="caution">
    <text evidence="2">The sequence shown here is derived from an EMBL/GenBank/DDBJ whole genome shotgun (WGS) entry which is preliminary data.</text>
</comment>
<dbReference type="SUPFAM" id="SSF53328">
    <property type="entry name" value="Formyltransferase"/>
    <property type="match status" value="1"/>
</dbReference>
<name>A0A1T1HFK2_OCELI</name>
<sequence length="224" mass="25984">MDYLVAAVGEWNKSLFELNSKKLEGSWYFVSTPDELNSKLEKGLKPRYIFFPHWRWIVPENILNQYECVCFHMTDVPYGRGGSPLQNLIIRGHQETILTALKMEKSLDTGPVYFKKPLTLAGTAHEIYVRASKLTWEIIKEMVLHEPLPKPQAGDPVVFNRRKPSQSEIEPNLSLEQLYDHIRMLDAPNYPKAFLNKDSYYLEFQDAKLEGNELVATVKIQIKR</sequence>
<dbReference type="Pfam" id="PF21553">
    <property type="entry name" value="Formyl_trans_C_2"/>
    <property type="match status" value="1"/>
</dbReference>
<dbReference type="GO" id="GO:0016740">
    <property type="term" value="F:transferase activity"/>
    <property type="evidence" value="ECO:0007669"/>
    <property type="project" value="UniProtKB-KW"/>
</dbReference>
<evidence type="ECO:0000313" key="2">
    <source>
        <dbReference type="EMBL" id="OOV88585.1"/>
    </source>
</evidence>
<dbReference type="Gene3D" id="3.40.50.170">
    <property type="entry name" value="Formyl transferase, N-terminal domain"/>
    <property type="match status" value="1"/>
</dbReference>
<organism evidence="2 3">
    <name type="scientific">Oceanospirillum linum</name>
    <dbReference type="NCBI Taxonomy" id="966"/>
    <lineage>
        <taxon>Bacteria</taxon>
        <taxon>Pseudomonadati</taxon>
        <taxon>Pseudomonadota</taxon>
        <taxon>Gammaproteobacteria</taxon>
        <taxon>Oceanospirillales</taxon>
        <taxon>Oceanospirillaceae</taxon>
        <taxon>Oceanospirillum</taxon>
    </lineage>
</organism>
<dbReference type="STRING" id="966.BTA35_0203575"/>
<dbReference type="EMBL" id="MTSD02000001">
    <property type="protein sequence ID" value="OOV88585.1"/>
    <property type="molecule type" value="Genomic_DNA"/>
</dbReference>